<dbReference type="EC" id="4.1.1.48" evidence="8"/>
<dbReference type="Gene3D" id="3.20.20.70">
    <property type="entry name" value="Aldolase class I"/>
    <property type="match status" value="1"/>
</dbReference>
<keyword evidence="11" id="KW-1185">Reference proteome</keyword>
<dbReference type="Proteomes" id="UP000539052">
    <property type="component" value="Unassembled WGS sequence"/>
</dbReference>
<dbReference type="PANTHER" id="PTHR22854">
    <property type="entry name" value="TRYPTOPHAN BIOSYNTHESIS PROTEIN"/>
    <property type="match status" value="1"/>
</dbReference>
<keyword evidence="4 8" id="KW-0210">Decarboxylase</keyword>
<dbReference type="PROSITE" id="PS00614">
    <property type="entry name" value="IGPS"/>
    <property type="match status" value="1"/>
</dbReference>
<gene>
    <name evidence="8 10" type="primary">trpC</name>
    <name evidence="10" type="ORF">G9470_15615</name>
</gene>
<evidence type="ECO:0000256" key="5">
    <source>
        <dbReference type="ARBA" id="ARBA00022822"/>
    </source>
</evidence>
<proteinExistence type="inferred from homology"/>
<organism evidence="10 11">
    <name type="scientific">Lacrimispora defluvii</name>
    <dbReference type="NCBI Taxonomy" id="2719233"/>
    <lineage>
        <taxon>Bacteria</taxon>
        <taxon>Bacillati</taxon>
        <taxon>Bacillota</taxon>
        <taxon>Clostridia</taxon>
        <taxon>Lachnospirales</taxon>
        <taxon>Lachnospiraceae</taxon>
        <taxon>Lacrimispora</taxon>
    </lineage>
</organism>
<comment type="caution">
    <text evidence="10">The sequence shown here is derived from an EMBL/GenBank/DDBJ whole genome shotgun (WGS) entry which is preliminary data.</text>
</comment>
<accession>A0ABX1VXS4</accession>
<dbReference type="RefSeq" id="WP_170822357.1">
    <property type="nucleotide sequence ID" value="NZ_JAAOXG010000032.1"/>
</dbReference>
<dbReference type="PANTHER" id="PTHR22854:SF2">
    <property type="entry name" value="INDOLE-3-GLYCEROL-PHOSPHATE SYNTHASE"/>
    <property type="match status" value="1"/>
</dbReference>
<dbReference type="HAMAP" id="MF_00134_B">
    <property type="entry name" value="IGPS_B"/>
    <property type="match status" value="1"/>
</dbReference>
<dbReference type="CDD" id="cd00331">
    <property type="entry name" value="IGPS"/>
    <property type="match status" value="1"/>
</dbReference>
<comment type="pathway">
    <text evidence="2 8">Amino-acid biosynthesis; L-tryptophan biosynthesis; L-tryptophan from chorismate: step 4/5.</text>
</comment>
<dbReference type="SUPFAM" id="SSF51366">
    <property type="entry name" value="Ribulose-phoshate binding barrel"/>
    <property type="match status" value="1"/>
</dbReference>
<keyword evidence="5 8" id="KW-0822">Tryptophan biosynthesis</keyword>
<reference evidence="10 11" key="1">
    <citation type="submission" date="2020-03" db="EMBL/GenBank/DDBJ databases">
        <title>Genome Sequence of industrial isolate, B5A.</title>
        <authorList>
            <person name="Sharma S."/>
            <person name="Patil P.B."/>
            <person name="Korpole S."/>
        </authorList>
    </citation>
    <scope>NUCLEOTIDE SEQUENCE [LARGE SCALE GENOMIC DNA]</scope>
    <source>
        <strain evidence="10 11">PI-S10-B5A</strain>
    </source>
</reference>
<evidence type="ECO:0000256" key="4">
    <source>
        <dbReference type="ARBA" id="ARBA00022793"/>
    </source>
</evidence>
<evidence type="ECO:0000256" key="1">
    <source>
        <dbReference type="ARBA" id="ARBA00001633"/>
    </source>
</evidence>
<dbReference type="InterPro" id="IPR013785">
    <property type="entry name" value="Aldolase_TIM"/>
</dbReference>
<dbReference type="InterPro" id="IPR001468">
    <property type="entry name" value="Indole-3-GlycerolPSynthase_CS"/>
</dbReference>
<dbReference type="EMBL" id="JAAOXG010000032">
    <property type="protein sequence ID" value="NNJ31216.1"/>
    <property type="molecule type" value="Genomic_DNA"/>
</dbReference>
<sequence length="268" mass="29463">MILDTLAAASRQRAEEAKITIPISQMKEMAYMAFEDGNRECDFSFEKAISSPGISFICEVKRASPSKGMIASDFPYREIAMEYEEAGADAISVLTEPDYFLGKGEYLTEISRSVSLPLLRKDFTVDSYQIFEAKVLGASAVLLICALLDTEKLKEYMKICDSLGLSALVEAHDEKEIHSALTAGARLIGVNNRNLKTFEVDFENSIRLRNLVPAGTAFIAESGIQTADDVKRLCQAGVNGVLIGESLMRSPDKKAVLQEMRKAANEIL</sequence>
<evidence type="ECO:0000313" key="10">
    <source>
        <dbReference type="EMBL" id="NNJ31216.1"/>
    </source>
</evidence>
<dbReference type="NCBIfam" id="NF001377">
    <property type="entry name" value="PRK00278.2-4"/>
    <property type="match status" value="1"/>
</dbReference>
<evidence type="ECO:0000256" key="8">
    <source>
        <dbReference type="HAMAP-Rule" id="MF_00134"/>
    </source>
</evidence>
<keyword evidence="6 8" id="KW-0057">Aromatic amino acid biosynthesis</keyword>
<keyword evidence="3 8" id="KW-0028">Amino-acid biosynthesis</keyword>
<dbReference type="InterPro" id="IPR011060">
    <property type="entry name" value="RibuloseP-bd_barrel"/>
</dbReference>
<evidence type="ECO:0000313" key="11">
    <source>
        <dbReference type="Proteomes" id="UP000539052"/>
    </source>
</evidence>
<evidence type="ECO:0000256" key="3">
    <source>
        <dbReference type="ARBA" id="ARBA00022605"/>
    </source>
</evidence>
<name>A0ABX1VXS4_9FIRM</name>
<keyword evidence="7 8" id="KW-0456">Lyase</keyword>
<evidence type="ECO:0000259" key="9">
    <source>
        <dbReference type="Pfam" id="PF00218"/>
    </source>
</evidence>
<evidence type="ECO:0000256" key="6">
    <source>
        <dbReference type="ARBA" id="ARBA00023141"/>
    </source>
</evidence>
<comment type="catalytic activity">
    <reaction evidence="1 8">
        <text>1-(2-carboxyphenylamino)-1-deoxy-D-ribulose 5-phosphate + H(+) = (1S,2R)-1-C-(indol-3-yl)glycerol 3-phosphate + CO2 + H2O</text>
        <dbReference type="Rhea" id="RHEA:23476"/>
        <dbReference type="ChEBI" id="CHEBI:15377"/>
        <dbReference type="ChEBI" id="CHEBI:15378"/>
        <dbReference type="ChEBI" id="CHEBI:16526"/>
        <dbReference type="ChEBI" id="CHEBI:58613"/>
        <dbReference type="ChEBI" id="CHEBI:58866"/>
        <dbReference type="EC" id="4.1.1.48"/>
    </reaction>
</comment>
<dbReference type="Pfam" id="PF00218">
    <property type="entry name" value="IGPS"/>
    <property type="match status" value="1"/>
</dbReference>
<dbReference type="GO" id="GO:0004425">
    <property type="term" value="F:indole-3-glycerol-phosphate synthase activity"/>
    <property type="evidence" value="ECO:0007669"/>
    <property type="project" value="UniProtKB-EC"/>
</dbReference>
<protein>
    <recommendedName>
        <fullName evidence="8">Indole-3-glycerol phosphate synthase</fullName>
        <shortName evidence="8">IGPS</shortName>
        <ecNumber evidence="8">4.1.1.48</ecNumber>
    </recommendedName>
</protein>
<comment type="similarity">
    <text evidence="8">Belongs to the TrpC family.</text>
</comment>
<dbReference type="InterPro" id="IPR013798">
    <property type="entry name" value="Indole-3-glycerol_P_synth_dom"/>
</dbReference>
<dbReference type="InterPro" id="IPR045186">
    <property type="entry name" value="Indole-3-glycerol_P_synth"/>
</dbReference>
<evidence type="ECO:0000256" key="2">
    <source>
        <dbReference type="ARBA" id="ARBA00004696"/>
    </source>
</evidence>
<evidence type="ECO:0000256" key="7">
    <source>
        <dbReference type="ARBA" id="ARBA00023239"/>
    </source>
</evidence>
<feature type="domain" description="Indole-3-glycerol phosphate synthase" evidence="9">
    <location>
        <begin position="4"/>
        <end position="259"/>
    </location>
</feature>